<protein>
    <submittedName>
        <fullName evidence="9">Precorrin-4 C11-methyltransferase</fullName>
    </submittedName>
</protein>
<keyword evidence="6" id="KW-0949">S-adenosyl-L-methionine</keyword>
<evidence type="ECO:0000256" key="5">
    <source>
        <dbReference type="ARBA" id="ARBA00022679"/>
    </source>
</evidence>
<keyword evidence="4 7" id="KW-0489">Methyltransferase</keyword>
<keyword evidence="3" id="KW-0169">Cobalamin biosynthesis</keyword>
<dbReference type="UniPathway" id="UPA00148"/>
<dbReference type="Proteomes" id="UP000005730">
    <property type="component" value="Chromosome"/>
</dbReference>
<reference evidence="9 10" key="1">
    <citation type="submission" date="2011-10" db="EMBL/GenBank/DDBJ databases">
        <title>The Noncontiguous Finished genome of Thermanaerovibrio velox DSM 12556.</title>
        <authorList>
            <consortium name="US DOE Joint Genome Institute (JGI-PGF)"/>
            <person name="Lucas S."/>
            <person name="Copeland A."/>
            <person name="Lapidus A."/>
            <person name="Glavina del Rio T."/>
            <person name="Dalin E."/>
            <person name="Tice H."/>
            <person name="Bruce D."/>
            <person name="Goodwin L."/>
            <person name="Pitluck S."/>
            <person name="Peters L."/>
            <person name="Mikhailova N."/>
            <person name="Teshima H."/>
            <person name="Kyrpides N."/>
            <person name="Mavromatis K."/>
            <person name="Ivanova N."/>
            <person name="Markowitz V."/>
            <person name="Cheng J.-F."/>
            <person name="Hugenholtz P."/>
            <person name="Woyke T."/>
            <person name="Wu D."/>
            <person name="Spring S."/>
            <person name="Brambilla E.-M."/>
            <person name="Klenk H.-P."/>
            <person name="Eisen J.A."/>
        </authorList>
    </citation>
    <scope>NUCLEOTIDE SEQUENCE [LARGE SCALE GENOMIC DNA]</scope>
    <source>
        <strain evidence="9 10">DSM 12556</strain>
    </source>
</reference>
<feature type="domain" description="Tetrapyrrole methylase" evidence="8">
    <location>
        <begin position="10"/>
        <end position="215"/>
    </location>
</feature>
<organism evidence="9 10">
    <name type="scientific">Thermanaerovibrio velox DSM 12556</name>
    <dbReference type="NCBI Taxonomy" id="926567"/>
    <lineage>
        <taxon>Bacteria</taxon>
        <taxon>Thermotogati</taxon>
        <taxon>Synergistota</taxon>
        <taxon>Synergistia</taxon>
        <taxon>Synergistales</taxon>
        <taxon>Synergistaceae</taxon>
        <taxon>Thermanaerovibrio</taxon>
    </lineage>
</organism>
<dbReference type="InterPro" id="IPR003043">
    <property type="entry name" value="Uropor_MeTrfase_CS"/>
</dbReference>
<evidence type="ECO:0000313" key="10">
    <source>
        <dbReference type="Proteomes" id="UP000005730"/>
    </source>
</evidence>
<dbReference type="GO" id="GO:0046026">
    <property type="term" value="F:precorrin-4 C11-methyltransferase activity"/>
    <property type="evidence" value="ECO:0007669"/>
    <property type="project" value="InterPro"/>
</dbReference>
<evidence type="ECO:0000256" key="4">
    <source>
        <dbReference type="ARBA" id="ARBA00022603"/>
    </source>
</evidence>
<dbReference type="GO" id="GO:0032259">
    <property type="term" value="P:methylation"/>
    <property type="evidence" value="ECO:0007669"/>
    <property type="project" value="UniProtKB-KW"/>
</dbReference>
<dbReference type="Gene3D" id="3.30.950.10">
    <property type="entry name" value="Methyltransferase, Cobalt-precorrin-4 Transmethylase, Domain 2"/>
    <property type="match status" value="1"/>
</dbReference>
<dbReference type="InterPro" id="IPR014777">
    <property type="entry name" value="4pyrrole_Mease_sub1"/>
</dbReference>
<dbReference type="PANTHER" id="PTHR45790:SF4">
    <property type="entry name" value="COBALT-PRECORRIN-4 C(11)-METHYLTRANSFERASE"/>
    <property type="match status" value="1"/>
</dbReference>
<evidence type="ECO:0000256" key="6">
    <source>
        <dbReference type="ARBA" id="ARBA00022691"/>
    </source>
</evidence>
<evidence type="ECO:0000256" key="3">
    <source>
        <dbReference type="ARBA" id="ARBA00022573"/>
    </source>
</evidence>
<dbReference type="PANTHER" id="PTHR45790">
    <property type="entry name" value="SIROHEME SYNTHASE-RELATED"/>
    <property type="match status" value="1"/>
</dbReference>
<comment type="pathway">
    <text evidence="1">Cofactor biosynthesis; adenosylcobalamin biosynthesis.</text>
</comment>
<dbReference type="AlphaFoldDB" id="H0UMW3"/>
<dbReference type="NCBIfam" id="TIGR01465">
    <property type="entry name" value="cobM_cbiF"/>
    <property type="match status" value="1"/>
</dbReference>
<proteinExistence type="inferred from homology"/>
<sequence length="266" mass="28461">MGGCGLKGLVWIVGAGPGDPDLITVKGLRLLSEAHLVVYAGSLINRELLHRCPEGCEVLDSSKMTLAEQVRVMADRALKGLNVVRLHTGDPSLYGAIGEQIRELKALGVECRIVPGVSSLQGAAAALGIEYTVPGGTQTLVCTRLPGRTPVPSKEDLRVYASTGATLALFLSSDMGDEISRLCMEGGLPGDTPAAWVYRATWPDQRVGTAKLRELGQRMKAEHVNRQALIIVGRCVEESGTSLLYDPRFSHMYRKAHDEGPEGGMG</sequence>
<dbReference type="Gene3D" id="3.40.1010.10">
    <property type="entry name" value="Cobalt-precorrin-4 Transmethylase, Domain 1"/>
    <property type="match status" value="1"/>
</dbReference>
<gene>
    <name evidence="9" type="ORF">TheveDRAFT_0069</name>
</gene>
<dbReference type="HOGENOM" id="CLU_011276_7_1_0"/>
<dbReference type="InterPro" id="IPR050161">
    <property type="entry name" value="Siro_Cobalamin_biosynth"/>
</dbReference>
<evidence type="ECO:0000256" key="1">
    <source>
        <dbReference type="ARBA" id="ARBA00004953"/>
    </source>
</evidence>
<evidence type="ECO:0000256" key="7">
    <source>
        <dbReference type="RuleBase" id="RU003960"/>
    </source>
</evidence>
<dbReference type="InterPro" id="IPR035996">
    <property type="entry name" value="4pyrrol_Methylase_sf"/>
</dbReference>
<comment type="similarity">
    <text evidence="2 7">Belongs to the precorrin methyltransferase family.</text>
</comment>
<dbReference type="GO" id="GO:0009236">
    <property type="term" value="P:cobalamin biosynthetic process"/>
    <property type="evidence" value="ECO:0007669"/>
    <property type="project" value="UniProtKB-UniPathway"/>
</dbReference>
<evidence type="ECO:0000313" key="9">
    <source>
        <dbReference type="EMBL" id="EHM09258.1"/>
    </source>
</evidence>
<accession>H0UMW3</accession>
<dbReference type="InterPro" id="IPR014776">
    <property type="entry name" value="4pyrrole_Mease_sub2"/>
</dbReference>
<dbReference type="STRING" id="926567.TheveDRAFT_0069"/>
<dbReference type="EMBL" id="CM001377">
    <property type="protein sequence ID" value="EHM09258.1"/>
    <property type="molecule type" value="Genomic_DNA"/>
</dbReference>
<dbReference type="CDD" id="cd11641">
    <property type="entry name" value="Precorrin-4_C11-MT"/>
    <property type="match status" value="1"/>
</dbReference>
<dbReference type="InterPro" id="IPR006362">
    <property type="entry name" value="Cbl_synth_CobM/CibF"/>
</dbReference>
<dbReference type="eggNOG" id="COG2875">
    <property type="taxonomic scope" value="Bacteria"/>
</dbReference>
<dbReference type="Pfam" id="PF00590">
    <property type="entry name" value="TP_methylase"/>
    <property type="match status" value="1"/>
</dbReference>
<dbReference type="PROSITE" id="PS00839">
    <property type="entry name" value="SUMT_1"/>
    <property type="match status" value="1"/>
</dbReference>
<keyword evidence="10" id="KW-1185">Reference proteome</keyword>
<evidence type="ECO:0000259" key="8">
    <source>
        <dbReference type="Pfam" id="PF00590"/>
    </source>
</evidence>
<keyword evidence="5 7" id="KW-0808">Transferase</keyword>
<dbReference type="InterPro" id="IPR000878">
    <property type="entry name" value="4pyrrol_Mease"/>
</dbReference>
<dbReference type="SUPFAM" id="SSF53790">
    <property type="entry name" value="Tetrapyrrole methylase"/>
    <property type="match status" value="1"/>
</dbReference>
<name>H0UMW3_9BACT</name>
<evidence type="ECO:0000256" key="2">
    <source>
        <dbReference type="ARBA" id="ARBA00005879"/>
    </source>
</evidence>
<dbReference type="PROSITE" id="PS00840">
    <property type="entry name" value="SUMT_2"/>
    <property type="match status" value="1"/>
</dbReference>